<evidence type="ECO:0000313" key="3">
    <source>
        <dbReference type="Proteomes" id="UP000032233"/>
    </source>
</evidence>
<feature type="signal peptide" evidence="1">
    <location>
        <begin position="1"/>
        <end position="24"/>
    </location>
</feature>
<evidence type="ECO:0000313" key="2">
    <source>
        <dbReference type="EMBL" id="KIX11911.1"/>
    </source>
</evidence>
<keyword evidence="3" id="KW-1185">Reference proteome</keyword>
<name>A0A0D2J882_9BACT</name>
<dbReference type="AlphaFoldDB" id="A0A0D2J882"/>
<comment type="caution">
    <text evidence="2">The sequence shown here is derived from an EMBL/GenBank/DDBJ whole genome shotgun (WGS) entry which is preliminary data.</text>
</comment>
<dbReference type="Proteomes" id="UP000032233">
    <property type="component" value="Unassembled WGS sequence"/>
</dbReference>
<dbReference type="RefSeq" id="WP_044351374.1">
    <property type="nucleotide sequence ID" value="NZ_AZAC01000038.1"/>
</dbReference>
<reference evidence="2 3" key="1">
    <citation type="submission" date="2013-11" db="EMBL/GenBank/DDBJ databases">
        <title>Metagenomic analysis of a methanogenic consortium involved in long chain n-alkane degradation.</title>
        <authorList>
            <person name="Davidova I.A."/>
            <person name="Callaghan A.V."/>
            <person name="Wawrik B."/>
            <person name="Pruitt S."/>
            <person name="Marks C."/>
            <person name="Duncan K.E."/>
            <person name="Suflita J.M."/>
        </authorList>
    </citation>
    <scope>NUCLEOTIDE SEQUENCE [LARGE SCALE GENOMIC DNA]</scope>
    <source>
        <strain evidence="2 3">SPR</strain>
    </source>
</reference>
<dbReference type="InParanoid" id="A0A0D2J882"/>
<accession>A0A0D2J882</accession>
<evidence type="ECO:0000256" key="1">
    <source>
        <dbReference type="SAM" id="SignalP"/>
    </source>
</evidence>
<dbReference type="EMBL" id="AZAC01000038">
    <property type="protein sequence ID" value="KIX11911.1"/>
    <property type="molecule type" value="Genomic_DNA"/>
</dbReference>
<keyword evidence="1" id="KW-0732">Signal</keyword>
<organism evidence="2 3">
    <name type="scientific">Dethiosulfatarculus sandiegensis</name>
    <dbReference type="NCBI Taxonomy" id="1429043"/>
    <lineage>
        <taxon>Bacteria</taxon>
        <taxon>Pseudomonadati</taxon>
        <taxon>Thermodesulfobacteriota</taxon>
        <taxon>Desulfarculia</taxon>
        <taxon>Desulfarculales</taxon>
        <taxon>Desulfarculaceae</taxon>
        <taxon>Dethiosulfatarculus</taxon>
    </lineage>
</organism>
<protein>
    <submittedName>
        <fullName evidence="2">Uncharacterized protein</fullName>
    </submittedName>
</protein>
<sequence>MKKMRLSLFVCLVLLLALVLPANATNYRSFFKLKGVDGPHRIMGSGGWFDCVNVMFSIKGLKRIDKLLANPGSISAQIFTSKKRPYNFFVVKKTHARQDDFKKLLKARTKVTLGKILYKTNNGDKIGLDLKGVRVSAITPRGAADRLVLKVDQVSIGPVK</sequence>
<feature type="chain" id="PRO_5002261376" evidence="1">
    <location>
        <begin position="25"/>
        <end position="160"/>
    </location>
</feature>
<proteinExistence type="predicted"/>
<gene>
    <name evidence="2" type="ORF">X474_21950</name>
</gene>